<evidence type="ECO:0000259" key="1">
    <source>
        <dbReference type="Pfam" id="PF13649"/>
    </source>
</evidence>
<dbReference type="SUPFAM" id="SSF53335">
    <property type="entry name" value="S-adenosyl-L-methionine-dependent methyltransferases"/>
    <property type="match status" value="1"/>
</dbReference>
<dbReference type="eggNOG" id="COG0500">
    <property type="taxonomic scope" value="Bacteria"/>
</dbReference>
<protein>
    <recommendedName>
        <fullName evidence="1">Methyltransferase domain-containing protein</fullName>
    </recommendedName>
</protein>
<proteinExistence type="predicted"/>
<dbReference type="InterPro" id="IPR029063">
    <property type="entry name" value="SAM-dependent_MTases_sf"/>
</dbReference>
<dbReference type="Pfam" id="PF13649">
    <property type="entry name" value="Methyltransf_25"/>
    <property type="match status" value="1"/>
</dbReference>
<gene>
    <name evidence="2" type="ordered locus">Acid_2849</name>
</gene>
<dbReference type="Gene3D" id="3.40.50.150">
    <property type="entry name" value="Vaccinia Virus protein VP39"/>
    <property type="match status" value="1"/>
</dbReference>
<dbReference type="KEGG" id="sus:Acid_2849"/>
<dbReference type="STRING" id="234267.Acid_2849"/>
<dbReference type="InterPro" id="IPR041698">
    <property type="entry name" value="Methyltransf_25"/>
</dbReference>
<organism evidence="2">
    <name type="scientific">Solibacter usitatus (strain Ellin6076)</name>
    <dbReference type="NCBI Taxonomy" id="234267"/>
    <lineage>
        <taxon>Bacteria</taxon>
        <taxon>Pseudomonadati</taxon>
        <taxon>Acidobacteriota</taxon>
        <taxon>Terriglobia</taxon>
        <taxon>Bryobacterales</taxon>
        <taxon>Solibacteraceae</taxon>
        <taxon>Candidatus Solibacter</taxon>
    </lineage>
</organism>
<evidence type="ECO:0000313" key="2">
    <source>
        <dbReference type="EMBL" id="ABJ83835.1"/>
    </source>
</evidence>
<dbReference type="OrthoDB" id="9789123at2"/>
<dbReference type="AlphaFoldDB" id="Q023K5"/>
<dbReference type="InParanoid" id="Q023K5"/>
<feature type="domain" description="Methyltransferase" evidence="1">
    <location>
        <begin position="67"/>
        <end position="152"/>
    </location>
</feature>
<dbReference type="HOGENOM" id="CLU_1293613_0_0_0"/>
<sequence length="213" mass="24007">MSNTDRPGTPPLRLSRDQFYSKLREGYAQQYWGDRDGSDIFHPNGFPSLPTVIYDFFCEQIAHDGKVLDLGCGNGLMVRHLTERSRFRLIPYGVDFLGASIRQAQEVILPQFASHFSVGNLVNYPFPHAPYDFIFSSPDNVYPTDRSAFLDALPSKCARDGCVIFYSYRDMLTNSQREWVGEVPELSRLPLERKDGPEVSLGIWRVAGGCSGA</sequence>
<accession>Q023K5</accession>
<reference evidence="2" key="1">
    <citation type="submission" date="2006-10" db="EMBL/GenBank/DDBJ databases">
        <title>Complete sequence of Solibacter usitatus Ellin6076.</title>
        <authorList>
            <consortium name="US DOE Joint Genome Institute"/>
            <person name="Copeland A."/>
            <person name="Lucas S."/>
            <person name="Lapidus A."/>
            <person name="Barry K."/>
            <person name="Detter J.C."/>
            <person name="Glavina del Rio T."/>
            <person name="Hammon N."/>
            <person name="Israni S."/>
            <person name="Dalin E."/>
            <person name="Tice H."/>
            <person name="Pitluck S."/>
            <person name="Thompson L.S."/>
            <person name="Brettin T."/>
            <person name="Bruce D."/>
            <person name="Han C."/>
            <person name="Tapia R."/>
            <person name="Gilna P."/>
            <person name="Schmutz J."/>
            <person name="Larimer F."/>
            <person name="Land M."/>
            <person name="Hauser L."/>
            <person name="Kyrpides N."/>
            <person name="Mikhailova N."/>
            <person name="Janssen P.H."/>
            <person name="Kuske C.R."/>
            <person name="Richardson P."/>
        </authorList>
    </citation>
    <scope>NUCLEOTIDE SEQUENCE</scope>
    <source>
        <strain evidence="2">Ellin6076</strain>
    </source>
</reference>
<name>Q023K5_SOLUE</name>
<dbReference type="EMBL" id="CP000473">
    <property type="protein sequence ID" value="ABJ83835.1"/>
    <property type="molecule type" value="Genomic_DNA"/>
</dbReference>
<dbReference type="CDD" id="cd02440">
    <property type="entry name" value="AdoMet_MTases"/>
    <property type="match status" value="1"/>
</dbReference>